<organism evidence="1 2">
    <name type="scientific">Oopsacas minuta</name>
    <dbReference type="NCBI Taxonomy" id="111878"/>
    <lineage>
        <taxon>Eukaryota</taxon>
        <taxon>Metazoa</taxon>
        <taxon>Porifera</taxon>
        <taxon>Hexactinellida</taxon>
        <taxon>Hexasterophora</taxon>
        <taxon>Lyssacinosida</taxon>
        <taxon>Leucopsacidae</taxon>
        <taxon>Oopsacas</taxon>
    </lineage>
</organism>
<comment type="caution">
    <text evidence="1">The sequence shown here is derived from an EMBL/GenBank/DDBJ whole genome shotgun (WGS) entry which is preliminary data.</text>
</comment>
<proteinExistence type="predicted"/>
<gene>
    <name evidence="1" type="ORF">LOD99_33</name>
</gene>
<keyword evidence="2" id="KW-1185">Reference proteome</keyword>
<evidence type="ECO:0000313" key="2">
    <source>
        <dbReference type="Proteomes" id="UP001165289"/>
    </source>
</evidence>
<accession>A0AAV7K8X1</accession>
<evidence type="ECO:0000313" key="1">
    <source>
        <dbReference type="EMBL" id="KAI6657285.1"/>
    </source>
</evidence>
<dbReference type="EMBL" id="JAKMXF010000111">
    <property type="protein sequence ID" value="KAI6657285.1"/>
    <property type="molecule type" value="Genomic_DNA"/>
</dbReference>
<dbReference type="AlphaFoldDB" id="A0AAV7K8X1"/>
<reference evidence="1 2" key="1">
    <citation type="journal article" date="2023" name="BMC Biol.">
        <title>The compact genome of the sponge Oopsacas minuta (Hexactinellida) is lacking key metazoan core genes.</title>
        <authorList>
            <person name="Santini S."/>
            <person name="Schenkelaars Q."/>
            <person name="Jourda C."/>
            <person name="Duchesne M."/>
            <person name="Belahbib H."/>
            <person name="Rocher C."/>
            <person name="Selva M."/>
            <person name="Riesgo A."/>
            <person name="Vervoort M."/>
            <person name="Leys S.P."/>
            <person name="Kodjabachian L."/>
            <person name="Le Bivic A."/>
            <person name="Borchiellini C."/>
            <person name="Claverie J.M."/>
            <person name="Renard E."/>
        </authorList>
    </citation>
    <scope>NUCLEOTIDE SEQUENCE [LARGE SCALE GENOMIC DNA]</scope>
    <source>
        <strain evidence="1">SPO-2</strain>
    </source>
</reference>
<protein>
    <submittedName>
        <fullName evidence="1">Uncharacterized protein</fullName>
    </submittedName>
</protein>
<sequence length="158" mass="19074">MTSIKKRCLQNSDIRPNYAKTAKECGMEHINILKIRQYLKDDWETKIESFKGKVDWKYLIRCLFKIDIYKLSRRGFKKVCYSFGMDDATIALLMIDRRWIKYLSERYSRRVRNNEIILNNEMVNLKKEKKALIEVKNELEKSIMLHRILLDVHSHTEK</sequence>
<name>A0AAV7K8X1_9METZ</name>
<dbReference type="Proteomes" id="UP001165289">
    <property type="component" value="Unassembled WGS sequence"/>
</dbReference>